<evidence type="ECO:0000259" key="5">
    <source>
        <dbReference type="PROSITE" id="PS50893"/>
    </source>
</evidence>
<dbReference type="InterPro" id="IPR003439">
    <property type="entry name" value="ABC_transporter-like_ATP-bd"/>
</dbReference>
<dbReference type="Pfam" id="PF00005">
    <property type="entry name" value="ABC_tran"/>
    <property type="match status" value="1"/>
</dbReference>
<proteinExistence type="inferred from homology"/>
<dbReference type="InterPro" id="IPR003593">
    <property type="entry name" value="AAA+_ATPase"/>
</dbReference>
<evidence type="ECO:0000313" key="6">
    <source>
        <dbReference type="EMBL" id="SVA88898.1"/>
    </source>
</evidence>
<keyword evidence="4" id="KW-0067">ATP-binding</keyword>
<dbReference type="EMBL" id="UINC01021409">
    <property type="protein sequence ID" value="SVA88898.1"/>
    <property type="molecule type" value="Genomic_DNA"/>
</dbReference>
<comment type="similarity">
    <text evidence="1">Belongs to the ABC transporter superfamily.</text>
</comment>
<dbReference type="Gene3D" id="3.40.50.300">
    <property type="entry name" value="P-loop containing nucleotide triphosphate hydrolases"/>
    <property type="match status" value="1"/>
</dbReference>
<dbReference type="SMART" id="SM00382">
    <property type="entry name" value="AAA"/>
    <property type="match status" value="1"/>
</dbReference>
<keyword evidence="2" id="KW-0813">Transport</keyword>
<accession>A0A381ZHU1</accession>
<dbReference type="PANTHER" id="PTHR42711">
    <property type="entry name" value="ABC TRANSPORTER ATP-BINDING PROTEIN"/>
    <property type="match status" value="1"/>
</dbReference>
<dbReference type="PROSITE" id="PS50893">
    <property type="entry name" value="ABC_TRANSPORTER_2"/>
    <property type="match status" value="1"/>
</dbReference>
<dbReference type="PANTHER" id="PTHR42711:SF5">
    <property type="entry name" value="ABC TRANSPORTER ATP-BINDING PROTEIN NATA"/>
    <property type="match status" value="1"/>
</dbReference>
<sequence length="199" mass="22395">MEASVTLKKVGKLFRDKTILAGLTFGVEKGSIVAFVGDNDAGKSTLLRVLAGLENPEYGSVFIHGMDIVKRRKDIRHMIGYVSLEPDMDPWLTLEQNMRFNGLLYGIDNSTISNRIAEYSSRLDLLDFLHHPANTVSYGNLKKSMIVRALVHDPTILILDEPTAFMDVQSSRQTWDLLKGLRKGKTVIYVSQKLLEIEQ</sequence>
<keyword evidence="3" id="KW-0547">Nucleotide-binding</keyword>
<evidence type="ECO:0000256" key="4">
    <source>
        <dbReference type="ARBA" id="ARBA00022840"/>
    </source>
</evidence>
<reference evidence="6" key="1">
    <citation type="submission" date="2018-05" db="EMBL/GenBank/DDBJ databases">
        <authorList>
            <person name="Lanie J.A."/>
            <person name="Ng W.-L."/>
            <person name="Kazmierczak K.M."/>
            <person name="Andrzejewski T.M."/>
            <person name="Davidsen T.M."/>
            <person name="Wayne K.J."/>
            <person name="Tettelin H."/>
            <person name="Glass J.I."/>
            <person name="Rusch D."/>
            <person name="Podicherti R."/>
            <person name="Tsui H.-C.T."/>
            <person name="Winkler M.E."/>
        </authorList>
    </citation>
    <scope>NUCLEOTIDE SEQUENCE</scope>
</reference>
<dbReference type="GO" id="GO:0016887">
    <property type="term" value="F:ATP hydrolysis activity"/>
    <property type="evidence" value="ECO:0007669"/>
    <property type="project" value="InterPro"/>
</dbReference>
<feature type="domain" description="ABC transporter" evidence="5">
    <location>
        <begin position="5"/>
        <end position="197"/>
    </location>
</feature>
<feature type="non-terminal residue" evidence="6">
    <location>
        <position position="199"/>
    </location>
</feature>
<organism evidence="6">
    <name type="scientific">marine metagenome</name>
    <dbReference type="NCBI Taxonomy" id="408172"/>
    <lineage>
        <taxon>unclassified sequences</taxon>
        <taxon>metagenomes</taxon>
        <taxon>ecological metagenomes</taxon>
    </lineage>
</organism>
<dbReference type="SUPFAM" id="SSF52540">
    <property type="entry name" value="P-loop containing nucleoside triphosphate hydrolases"/>
    <property type="match status" value="1"/>
</dbReference>
<evidence type="ECO:0000256" key="3">
    <source>
        <dbReference type="ARBA" id="ARBA00022741"/>
    </source>
</evidence>
<dbReference type="InterPro" id="IPR050763">
    <property type="entry name" value="ABC_transporter_ATP-binding"/>
</dbReference>
<gene>
    <name evidence="6" type="ORF">METZ01_LOCUS141752</name>
</gene>
<dbReference type="AlphaFoldDB" id="A0A381ZHU1"/>
<dbReference type="GO" id="GO:0005524">
    <property type="term" value="F:ATP binding"/>
    <property type="evidence" value="ECO:0007669"/>
    <property type="project" value="UniProtKB-KW"/>
</dbReference>
<dbReference type="InterPro" id="IPR027417">
    <property type="entry name" value="P-loop_NTPase"/>
</dbReference>
<evidence type="ECO:0000256" key="1">
    <source>
        <dbReference type="ARBA" id="ARBA00005417"/>
    </source>
</evidence>
<name>A0A381ZHU1_9ZZZZ</name>
<evidence type="ECO:0000256" key="2">
    <source>
        <dbReference type="ARBA" id="ARBA00022448"/>
    </source>
</evidence>
<protein>
    <recommendedName>
        <fullName evidence="5">ABC transporter domain-containing protein</fullName>
    </recommendedName>
</protein>